<keyword evidence="1" id="KW-0812">Transmembrane</keyword>
<evidence type="ECO:0000313" key="2">
    <source>
        <dbReference type="EMBL" id="EUA67389.1"/>
    </source>
</evidence>
<dbReference type="InterPro" id="IPR052529">
    <property type="entry name" value="Bact_Transport_Assoc"/>
</dbReference>
<evidence type="ECO:0000256" key="1">
    <source>
        <dbReference type="SAM" id="Phobius"/>
    </source>
</evidence>
<accession>X8DGA9</accession>
<feature type="transmembrane region" description="Helical" evidence="1">
    <location>
        <begin position="70"/>
        <end position="88"/>
    </location>
</feature>
<keyword evidence="1" id="KW-1133">Transmembrane helix</keyword>
<evidence type="ECO:0000313" key="3">
    <source>
        <dbReference type="Proteomes" id="UP000023351"/>
    </source>
</evidence>
<feature type="transmembrane region" description="Helical" evidence="1">
    <location>
        <begin position="100"/>
        <end position="118"/>
    </location>
</feature>
<gene>
    <name evidence="2" type="ORF">I540_5738</name>
</gene>
<protein>
    <submittedName>
        <fullName evidence="2">Putative membrane protein</fullName>
    </submittedName>
</protein>
<reference evidence="2 3" key="1">
    <citation type="submission" date="2013-12" db="EMBL/GenBank/DDBJ databases">
        <authorList>
            <person name="Zelazny A."/>
            <person name="Olivier K."/>
            <person name="Holland S."/>
            <person name="Lenaerts A."/>
            <person name="Ordway D."/>
            <person name="DeGroote M.A."/>
            <person name="Parker T."/>
            <person name="Sizemore C."/>
            <person name="Tallon L.J."/>
            <person name="Sadzewicz L.K."/>
            <person name="Sengamalay N."/>
            <person name="Fraser C.M."/>
            <person name="Hine E."/>
            <person name="Shefchek K.A."/>
            <person name="Das S.P."/>
            <person name="Tettelin H."/>
        </authorList>
    </citation>
    <scope>NUCLEOTIDE SEQUENCE [LARGE SCALE GENOMIC DNA]</scope>
    <source>
        <strain evidence="2 3">1513</strain>
    </source>
</reference>
<sequence>MTAVEPVTPGIRYVSLDVMRGIAILGTLGTNIWIFTNPEGFIGYVSGVGRAEGVWRWVEAVLQQLCQGKFLGLLTVMFGIGLAIQQHSAQRRGDSWPGAYPVRAGLLFVDGVVNFLLFTEFDVLTGYAVTGLVVAFVLATSVRSQRIWLSAAVMVHVAILVVIVGAVVASPPPEENPPVQQQPNPYAEGSFWDLVVFRVDHLLVFRAETILILPVAIAMFIAGAMVFRAGVLAPGGAELRRRLMIVGFIVALPIDLIVGLFWGSAGMLVGRYLTAAIIAFGVLAAVAQFYVAGRVPGIAGRALGAVGRELLCLTERAGRCALLWLGPGSGATDGPRHRSAGHHRGIRVGGGRAGGVQQAVAVAMGARSAGNALAGELPEIDYPALARLSARHAAQWTDAVPPDVHSYAAGSARGVPAQGQ</sequence>
<dbReference type="PANTHER" id="PTHR30590:SF2">
    <property type="entry name" value="INNER MEMBRANE PROTEIN"/>
    <property type="match status" value="1"/>
</dbReference>
<feature type="transmembrane region" description="Helical" evidence="1">
    <location>
        <begin position="124"/>
        <end position="140"/>
    </location>
</feature>
<dbReference type="PANTHER" id="PTHR30590">
    <property type="entry name" value="INNER MEMBRANE PROTEIN"/>
    <property type="match status" value="1"/>
</dbReference>
<dbReference type="PATRIC" id="fig|1299321.3.peg.5556"/>
<dbReference type="EMBL" id="JAOJ01000003">
    <property type="protein sequence ID" value="EUA67389.1"/>
    <property type="molecule type" value="Genomic_DNA"/>
</dbReference>
<feature type="transmembrane region" description="Helical" evidence="1">
    <location>
        <begin position="243"/>
        <end position="263"/>
    </location>
</feature>
<organism evidence="2 3">
    <name type="scientific">Mycobacteroides abscessus subsp. bolletii 1513</name>
    <dbReference type="NCBI Taxonomy" id="1299321"/>
    <lineage>
        <taxon>Bacteria</taxon>
        <taxon>Bacillati</taxon>
        <taxon>Actinomycetota</taxon>
        <taxon>Actinomycetes</taxon>
        <taxon>Mycobacteriales</taxon>
        <taxon>Mycobacteriaceae</taxon>
        <taxon>Mycobacteroides</taxon>
        <taxon>Mycobacteroides abscessus</taxon>
    </lineage>
</organism>
<feature type="transmembrane region" description="Helical" evidence="1">
    <location>
        <begin position="210"/>
        <end position="231"/>
    </location>
</feature>
<dbReference type="AlphaFoldDB" id="X8DGA9"/>
<comment type="caution">
    <text evidence="2">The sequence shown here is derived from an EMBL/GenBank/DDBJ whole genome shotgun (WGS) entry which is preliminary data.</text>
</comment>
<keyword evidence="1" id="KW-0472">Membrane</keyword>
<name>X8DGA9_9MYCO</name>
<feature type="transmembrane region" description="Helical" evidence="1">
    <location>
        <begin position="147"/>
        <end position="169"/>
    </location>
</feature>
<dbReference type="Proteomes" id="UP000023351">
    <property type="component" value="Unassembled WGS sequence"/>
</dbReference>
<feature type="transmembrane region" description="Helical" evidence="1">
    <location>
        <begin position="269"/>
        <end position="291"/>
    </location>
</feature>
<proteinExistence type="predicted"/>